<keyword evidence="2" id="KW-1185">Reference proteome</keyword>
<dbReference type="Proteomes" id="UP000594638">
    <property type="component" value="Unassembled WGS sequence"/>
</dbReference>
<accession>A0A8S0T9Y9</accession>
<gene>
    <name evidence="1" type="ORF">OLEA9_A064695</name>
</gene>
<reference evidence="1 2" key="1">
    <citation type="submission" date="2019-12" db="EMBL/GenBank/DDBJ databases">
        <authorList>
            <person name="Alioto T."/>
            <person name="Alioto T."/>
            <person name="Gomez Garrido J."/>
        </authorList>
    </citation>
    <scope>NUCLEOTIDE SEQUENCE [LARGE SCALE GENOMIC DNA]</scope>
</reference>
<comment type="caution">
    <text evidence="1">The sequence shown here is derived from an EMBL/GenBank/DDBJ whole genome shotgun (WGS) entry which is preliminary data.</text>
</comment>
<sequence>MKSQLMYLCSGETLPGVHSSVVEHLTADQEAETATEKSWLLVEKRRNMCGGGRWDGGGVCSSVLLLPMWVGEPPGIGGVQVAGRAMPEGVEEEAPP</sequence>
<evidence type="ECO:0000313" key="1">
    <source>
        <dbReference type="EMBL" id="CAA3001888.1"/>
    </source>
</evidence>
<proteinExistence type="predicted"/>
<evidence type="ECO:0000313" key="2">
    <source>
        <dbReference type="Proteomes" id="UP000594638"/>
    </source>
</evidence>
<dbReference type="EMBL" id="CACTIH010005788">
    <property type="protein sequence ID" value="CAA3001888.1"/>
    <property type="molecule type" value="Genomic_DNA"/>
</dbReference>
<dbReference type="AlphaFoldDB" id="A0A8S0T9Y9"/>
<protein>
    <submittedName>
        <fullName evidence="1">Uncharacterized protein</fullName>
    </submittedName>
</protein>
<name>A0A8S0T9Y9_OLEEU</name>
<organism evidence="1 2">
    <name type="scientific">Olea europaea subsp. europaea</name>
    <dbReference type="NCBI Taxonomy" id="158383"/>
    <lineage>
        <taxon>Eukaryota</taxon>
        <taxon>Viridiplantae</taxon>
        <taxon>Streptophyta</taxon>
        <taxon>Embryophyta</taxon>
        <taxon>Tracheophyta</taxon>
        <taxon>Spermatophyta</taxon>
        <taxon>Magnoliopsida</taxon>
        <taxon>eudicotyledons</taxon>
        <taxon>Gunneridae</taxon>
        <taxon>Pentapetalae</taxon>
        <taxon>asterids</taxon>
        <taxon>lamiids</taxon>
        <taxon>Lamiales</taxon>
        <taxon>Oleaceae</taxon>
        <taxon>Oleeae</taxon>
        <taxon>Olea</taxon>
    </lineage>
</organism>
<dbReference type="Gramene" id="OE9A064695T1">
    <property type="protein sequence ID" value="OE9A064695C1"/>
    <property type="gene ID" value="OE9A064695"/>
</dbReference>